<accession>A0A5B7FKF6</accession>
<sequence>MIQGAPQPLSIYTRSLIYKSYTQFSVLCSCVRWMTRLNNPRTVYRGISRWQQACNHSTPEGRRSLPFALSAADHRNTMTSDGRGAGRGCRMWSI</sequence>
<evidence type="ECO:0000313" key="2">
    <source>
        <dbReference type="Proteomes" id="UP000324222"/>
    </source>
</evidence>
<organism evidence="1 2">
    <name type="scientific">Portunus trituberculatus</name>
    <name type="common">Swimming crab</name>
    <name type="synonym">Neptunus trituberculatus</name>
    <dbReference type="NCBI Taxonomy" id="210409"/>
    <lineage>
        <taxon>Eukaryota</taxon>
        <taxon>Metazoa</taxon>
        <taxon>Ecdysozoa</taxon>
        <taxon>Arthropoda</taxon>
        <taxon>Crustacea</taxon>
        <taxon>Multicrustacea</taxon>
        <taxon>Malacostraca</taxon>
        <taxon>Eumalacostraca</taxon>
        <taxon>Eucarida</taxon>
        <taxon>Decapoda</taxon>
        <taxon>Pleocyemata</taxon>
        <taxon>Brachyura</taxon>
        <taxon>Eubrachyura</taxon>
        <taxon>Portunoidea</taxon>
        <taxon>Portunidae</taxon>
        <taxon>Portuninae</taxon>
        <taxon>Portunus</taxon>
    </lineage>
</organism>
<dbReference type="EMBL" id="VSRR010008125">
    <property type="protein sequence ID" value="MPC48140.1"/>
    <property type="molecule type" value="Genomic_DNA"/>
</dbReference>
<reference evidence="1 2" key="1">
    <citation type="submission" date="2019-05" db="EMBL/GenBank/DDBJ databases">
        <title>Another draft genome of Portunus trituberculatus and its Hox gene families provides insights of decapod evolution.</title>
        <authorList>
            <person name="Jeong J.-H."/>
            <person name="Song I."/>
            <person name="Kim S."/>
            <person name="Choi T."/>
            <person name="Kim D."/>
            <person name="Ryu S."/>
            <person name="Kim W."/>
        </authorList>
    </citation>
    <scope>NUCLEOTIDE SEQUENCE [LARGE SCALE GENOMIC DNA]</scope>
    <source>
        <tissue evidence="1">Muscle</tissue>
    </source>
</reference>
<evidence type="ECO:0000313" key="1">
    <source>
        <dbReference type="EMBL" id="MPC48140.1"/>
    </source>
</evidence>
<dbReference type="AlphaFoldDB" id="A0A5B7FKF6"/>
<gene>
    <name evidence="1" type="ORF">E2C01_041907</name>
</gene>
<proteinExistence type="predicted"/>
<name>A0A5B7FKF6_PORTR</name>
<dbReference type="Proteomes" id="UP000324222">
    <property type="component" value="Unassembled WGS sequence"/>
</dbReference>
<protein>
    <submittedName>
        <fullName evidence="1">Uncharacterized protein</fullName>
    </submittedName>
</protein>
<comment type="caution">
    <text evidence="1">The sequence shown here is derived from an EMBL/GenBank/DDBJ whole genome shotgun (WGS) entry which is preliminary data.</text>
</comment>
<keyword evidence="2" id="KW-1185">Reference proteome</keyword>